<dbReference type="FunFam" id="3.30.559.10:FF:000008">
    <property type="entry name" value="Tryptamine hydroxycinnamoyl transferase"/>
    <property type="match status" value="1"/>
</dbReference>
<dbReference type="InterPro" id="IPR050317">
    <property type="entry name" value="Plant_Fungal_Acyltransferase"/>
</dbReference>
<dbReference type="Proteomes" id="UP001454036">
    <property type="component" value="Unassembled WGS sequence"/>
</dbReference>
<gene>
    <name evidence="4" type="ORF">LIER_07587</name>
</gene>
<dbReference type="AlphaFoldDB" id="A0AAV3PAG6"/>
<comment type="similarity">
    <text evidence="1">Belongs to the plant acyltransferase family.</text>
</comment>
<protein>
    <submittedName>
        <fullName evidence="4">Acetyltransferase</fullName>
    </submittedName>
</protein>
<proteinExistence type="inferred from homology"/>
<dbReference type="Pfam" id="PF02458">
    <property type="entry name" value="Transferase"/>
    <property type="match status" value="1"/>
</dbReference>
<evidence type="ECO:0000256" key="2">
    <source>
        <dbReference type="ARBA" id="ARBA00022679"/>
    </source>
</evidence>
<dbReference type="EMBL" id="BAABME010001176">
    <property type="protein sequence ID" value="GAA0148037.1"/>
    <property type="molecule type" value="Genomic_DNA"/>
</dbReference>
<comment type="caution">
    <text evidence="4">The sequence shown here is derived from an EMBL/GenBank/DDBJ whole genome shotgun (WGS) entry which is preliminary data.</text>
</comment>
<dbReference type="GO" id="GO:0016747">
    <property type="term" value="F:acyltransferase activity, transferring groups other than amino-acyl groups"/>
    <property type="evidence" value="ECO:0007669"/>
    <property type="project" value="TreeGrafter"/>
</dbReference>
<name>A0AAV3PAG6_LITER</name>
<evidence type="ECO:0000256" key="1">
    <source>
        <dbReference type="ARBA" id="ARBA00009861"/>
    </source>
</evidence>
<dbReference type="InterPro" id="IPR023213">
    <property type="entry name" value="CAT-like_dom_sf"/>
</dbReference>
<keyword evidence="5" id="KW-1185">Reference proteome</keyword>
<accession>A0AAV3PAG6</accession>
<evidence type="ECO:0000256" key="3">
    <source>
        <dbReference type="ARBA" id="ARBA00023315"/>
    </source>
</evidence>
<dbReference type="PANTHER" id="PTHR31642">
    <property type="entry name" value="TRICHOTHECENE 3-O-ACETYLTRANSFERASE"/>
    <property type="match status" value="1"/>
</dbReference>
<reference evidence="4 5" key="1">
    <citation type="submission" date="2024-01" db="EMBL/GenBank/DDBJ databases">
        <title>The complete chloroplast genome sequence of Lithospermum erythrorhizon: insights into the phylogenetic relationship among Boraginaceae species and the maternal lineages of purple gromwells.</title>
        <authorList>
            <person name="Okada T."/>
            <person name="Watanabe K."/>
        </authorList>
    </citation>
    <scope>NUCLEOTIDE SEQUENCE [LARGE SCALE GENOMIC DNA]</scope>
</reference>
<dbReference type="Gene3D" id="3.30.559.10">
    <property type="entry name" value="Chloramphenicol acetyltransferase-like domain"/>
    <property type="match status" value="2"/>
</dbReference>
<evidence type="ECO:0000313" key="4">
    <source>
        <dbReference type="EMBL" id="GAA0148037.1"/>
    </source>
</evidence>
<keyword evidence="2" id="KW-0808">Transferase</keyword>
<keyword evidence="3" id="KW-0012">Acyltransferase</keyword>
<dbReference type="PANTHER" id="PTHR31642:SF13">
    <property type="entry name" value="AGMATINE HYDROXYCINNAMOYLTRANSFERASE 1"/>
    <property type="match status" value="1"/>
</dbReference>
<organism evidence="4 5">
    <name type="scientific">Lithospermum erythrorhizon</name>
    <name type="common">Purple gromwell</name>
    <name type="synonym">Lithospermum officinale var. erythrorhizon</name>
    <dbReference type="NCBI Taxonomy" id="34254"/>
    <lineage>
        <taxon>Eukaryota</taxon>
        <taxon>Viridiplantae</taxon>
        <taxon>Streptophyta</taxon>
        <taxon>Embryophyta</taxon>
        <taxon>Tracheophyta</taxon>
        <taxon>Spermatophyta</taxon>
        <taxon>Magnoliopsida</taxon>
        <taxon>eudicotyledons</taxon>
        <taxon>Gunneridae</taxon>
        <taxon>Pentapetalae</taxon>
        <taxon>asterids</taxon>
        <taxon>lamiids</taxon>
        <taxon>Boraginales</taxon>
        <taxon>Boraginaceae</taxon>
        <taxon>Boraginoideae</taxon>
        <taxon>Lithospermeae</taxon>
        <taxon>Lithospermum</taxon>
    </lineage>
</organism>
<evidence type="ECO:0000313" key="5">
    <source>
        <dbReference type="Proteomes" id="UP001454036"/>
    </source>
</evidence>
<sequence length="433" mass="49015">MKVKTECSKIIKPFYEGNSPSTTNHTPLSIFDKITYDTHIAVIYAYRPPTPSNEAIELGLQKALSVYREFAGRFGKDENGDQVILLNDEGVRFVEASADWTLHEAMPLKPSPSILSLHPSLHGVEELVQVQLTRFKCGSLVIGYTAHHYVADGESTSSFLVAWGQATREVDISPIPSRETSIFAPRDPPTYDFEHNKLEYTSRIKEKCSITNNDVSDEIMVHKVHFTSEFLNKLKAKTSSQDLWDKPYTTFECLVAHLWRVITKARGLGGHETTHARISINGRTRLSPKVPNYFGNLVLWAFPTTTVRDLLNQPVSYAAQLIHDEIAKVNNDYFKSFIDFANCKAKDDDLVTTADSRKQILSPNIDVDSWLRFPFYDLDFGTGCPFIFLPSYMPIEGLIFLLPSYVGDGSMEVFVAMFKDNLDVFKEFCYCLD</sequence>